<feature type="region of interest" description="Disordered" evidence="1">
    <location>
        <begin position="160"/>
        <end position="186"/>
    </location>
</feature>
<feature type="compositionally biased region" description="Basic and acidic residues" evidence="1">
    <location>
        <begin position="111"/>
        <end position="120"/>
    </location>
</feature>
<name>A0AA47P5L3_MERPO</name>
<feature type="compositionally biased region" description="Low complexity" evidence="1">
    <location>
        <begin position="27"/>
        <end position="37"/>
    </location>
</feature>
<comment type="caution">
    <text evidence="2">The sequence shown here is derived from an EMBL/GenBank/DDBJ whole genome shotgun (WGS) entry which is preliminary data.</text>
</comment>
<feature type="region of interest" description="Disordered" evidence="1">
    <location>
        <begin position="99"/>
        <end position="135"/>
    </location>
</feature>
<proteinExistence type="predicted"/>
<accession>A0AA47P5L3</accession>
<dbReference type="EMBL" id="JAOPHQ010002299">
    <property type="protein sequence ID" value="KAK0147517.1"/>
    <property type="molecule type" value="Genomic_DNA"/>
</dbReference>
<reference evidence="2" key="1">
    <citation type="journal article" date="2023" name="Front. Mar. Sci.">
        <title>A new Merluccius polli reference genome to investigate the effects of global change in West African waters.</title>
        <authorList>
            <person name="Mateo J.L."/>
            <person name="Blanco-Fernandez C."/>
            <person name="Garcia-Vazquez E."/>
            <person name="Machado-Schiaffino G."/>
        </authorList>
    </citation>
    <scope>NUCLEOTIDE SEQUENCE</scope>
    <source>
        <strain evidence="2">C29</strain>
        <tissue evidence="2">Fin</tissue>
    </source>
</reference>
<sequence>MLKSIDLARVSHTKSEPEAGNLDARRSASSGAWAAARLQATMDEEERRGGPSLQTTRSGEQMAARAKLRSSAVMYHDTIISLSKSCVVCFVEGPEAAERADSPVPSCVSIKSDRSMDHPKQRVQQESADSPGPSCVSSEEWLGLWIDLFTYKDGNHLLRKEESSRREQTSPGPSCGPPLESGLVYG</sequence>
<dbReference type="AlphaFoldDB" id="A0AA47P5L3"/>
<evidence type="ECO:0000256" key="1">
    <source>
        <dbReference type="SAM" id="MobiDB-lite"/>
    </source>
</evidence>
<protein>
    <submittedName>
        <fullName evidence="2">Uncharacterized protein</fullName>
    </submittedName>
</protein>
<feature type="region of interest" description="Disordered" evidence="1">
    <location>
        <begin position="1"/>
        <end position="60"/>
    </location>
</feature>
<keyword evidence="3" id="KW-1185">Reference proteome</keyword>
<evidence type="ECO:0000313" key="2">
    <source>
        <dbReference type="EMBL" id="KAK0147517.1"/>
    </source>
</evidence>
<dbReference type="Proteomes" id="UP001174136">
    <property type="component" value="Unassembled WGS sequence"/>
</dbReference>
<evidence type="ECO:0000313" key="3">
    <source>
        <dbReference type="Proteomes" id="UP001174136"/>
    </source>
</evidence>
<gene>
    <name evidence="2" type="ORF">N1851_013024</name>
</gene>
<organism evidence="2 3">
    <name type="scientific">Merluccius polli</name>
    <name type="common">Benguela hake</name>
    <name type="synonym">Merluccius cadenati</name>
    <dbReference type="NCBI Taxonomy" id="89951"/>
    <lineage>
        <taxon>Eukaryota</taxon>
        <taxon>Metazoa</taxon>
        <taxon>Chordata</taxon>
        <taxon>Craniata</taxon>
        <taxon>Vertebrata</taxon>
        <taxon>Euteleostomi</taxon>
        <taxon>Actinopterygii</taxon>
        <taxon>Neopterygii</taxon>
        <taxon>Teleostei</taxon>
        <taxon>Neoteleostei</taxon>
        <taxon>Acanthomorphata</taxon>
        <taxon>Zeiogadaria</taxon>
        <taxon>Gadariae</taxon>
        <taxon>Gadiformes</taxon>
        <taxon>Gadoidei</taxon>
        <taxon>Merlucciidae</taxon>
        <taxon>Merluccius</taxon>
    </lineage>
</organism>